<evidence type="ECO:0000313" key="1">
    <source>
        <dbReference type="EMBL" id="CAB4896745.1"/>
    </source>
</evidence>
<gene>
    <name evidence="1" type="ORF">UFOPK3564_00342</name>
</gene>
<name>A0A6J7FTM2_9ZZZZ</name>
<sequence length="78" mass="8396">MCGGPGMDMKTSSTIGYERHANPTLQITDEQQFVDQALASLVVRHGGRDVVHVTDGGVPKWGRLGHELEKPDAPTEAV</sequence>
<dbReference type="EMBL" id="CAFBMK010000011">
    <property type="protein sequence ID" value="CAB4896745.1"/>
    <property type="molecule type" value="Genomic_DNA"/>
</dbReference>
<protein>
    <submittedName>
        <fullName evidence="1">Unannotated protein</fullName>
    </submittedName>
</protein>
<reference evidence="1" key="1">
    <citation type="submission" date="2020-05" db="EMBL/GenBank/DDBJ databases">
        <authorList>
            <person name="Chiriac C."/>
            <person name="Salcher M."/>
            <person name="Ghai R."/>
            <person name="Kavagutti S V."/>
        </authorList>
    </citation>
    <scope>NUCLEOTIDE SEQUENCE</scope>
</reference>
<organism evidence="1">
    <name type="scientific">freshwater metagenome</name>
    <dbReference type="NCBI Taxonomy" id="449393"/>
    <lineage>
        <taxon>unclassified sequences</taxon>
        <taxon>metagenomes</taxon>
        <taxon>ecological metagenomes</taxon>
    </lineage>
</organism>
<proteinExistence type="predicted"/>
<accession>A0A6J7FTM2</accession>
<dbReference type="AlphaFoldDB" id="A0A6J7FTM2"/>